<protein>
    <submittedName>
        <fullName evidence="1">Uncharacterized protein</fullName>
    </submittedName>
</protein>
<dbReference type="EnsemblMetazoa" id="XM_024227563.1">
    <property type="protein sequence ID" value="XP_024083331.1"/>
    <property type="gene ID" value="LOC106664057"/>
</dbReference>
<dbReference type="OrthoDB" id="6628050at2759"/>
<sequence>MQYIDFFFFTPAHDNVSHHHILVVFSRKTGSRRQLQSTSTLLQIPFSLVLCLSRSALAESLSTHSEEQFENMIRGLFIVISIIDLVFAAEANSITSDNGVGNALQKKGRFISFNNEEGEIKLELDFAIPFMKIPISNKNAGHLVHPTLNVNTRGLVTVGAMLFLFVTVVPKIVKLFIPHAETTTTESLVPLMRRVEEALQSMDISSTECYQRAACWVAGKTPLVNSEWLETMIENEAVQEAINRGMGGVDCTYYKCPLSMNVISQMFKAGRQLLV</sequence>
<proteinExistence type="predicted"/>
<dbReference type="Proteomes" id="UP000494040">
    <property type="component" value="Unassembled WGS sequence"/>
</dbReference>
<organism evidence="1 2">
    <name type="scientific">Cimex lectularius</name>
    <name type="common">Bed bug</name>
    <name type="synonym">Acanthia lectularia</name>
    <dbReference type="NCBI Taxonomy" id="79782"/>
    <lineage>
        <taxon>Eukaryota</taxon>
        <taxon>Metazoa</taxon>
        <taxon>Ecdysozoa</taxon>
        <taxon>Arthropoda</taxon>
        <taxon>Hexapoda</taxon>
        <taxon>Insecta</taxon>
        <taxon>Pterygota</taxon>
        <taxon>Neoptera</taxon>
        <taxon>Paraneoptera</taxon>
        <taxon>Hemiptera</taxon>
        <taxon>Heteroptera</taxon>
        <taxon>Panheteroptera</taxon>
        <taxon>Cimicomorpha</taxon>
        <taxon>Cimicidae</taxon>
        <taxon>Cimex</taxon>
    </lineage>
</organism>
<dbReference type="RefSeq" id="XP_024083331.1">
    <property type="nucleotide sequence ID" value="XM_024227563.1"/>
</dbReference>
<accession>A0A8I6TKG2</accession>
<dbReference type="AlphaFoldDB" id="A0A8I6TKG2"/>
<evidence type="ECO:0000313" key="1">
    <source>
        <dbReference type="EnsemblMetazoa" id="XP_024083331.1"/>
    </source>
</evidence>
<dbReference type="GeneID" id="106664057"/>
<keyword evidence="2" id="KW-1185">Reference proteome</keyword>
<name>A0A8I6TKG2_CIMLE</name>
<reference evidence="1" key="1">
    <citation type="submission" date="2022-01" db="UniProtKB">
        <authorList>
            <consortium name="EnsemblMetazoa"/>
        </authorList>
    </citation>
    <scope>IDENTIFICATION</scope>
</reference>
<evidence type="ECO:0000313" key="2">
    <source>
        <dbReference type="Proteomes" id="UP000494040"/>
    </source>
</evidence>